<evidence type="ECO:0000256" key="5">
    <source>
        <dbReference type="ARBA" id="ARBA00022692"/>
    </source>
</evidence>
<reference evidence="16" key="2">
    <citation type="submission" date="2025-08" db="UniProtKB">
        <authorList>
            <consortium name="Ensembl"/>
        </authorList>
    </citation>
    <scope>IDENTIFICATION</scope>
    <source>
        <strain evidence="16">Glennie</strain>
    </source>
</reference>
<dbReference type="InterPro" id="IPR032628">
    <property type="entry name" value="AC_N"/>
</dbReference>
<reference evidence="16 17" key="1">
    <citation type="journal article" date="2008" name="Nature">
        <title>Genome analysis of the platypus reveals unique signatures of evolution.</title>
        <authorList>
            <person name="Warren W.C."/>
            <person name="Hillier L.W."/>
            <person name="Marshall Graves J.A."/>
            <person name="Birney E."/>
            <person name="Ponting C.P."/>
            <person name="Grutzner F."/>
            <person name="Belov K."/>
            <person name="Miller W."/>
            <person name="Clarke L."/>
            <person name="Chinwalla A.T."/>
            <person name="Yang S.P."/>
            <person name="Heger A."/>
            <person name="Locke D.P."/>
            <person name="Miethke P."/>
            <person name="Waters P.D."/>
            <person name="Veyrunes F."/>
            <person name="Fulton L."/>
            <person name="Fulton B."/>
            <person name="Graves T."/>
            <person name="Wallis J."/>
            <person name="Puente X.S."/>
            <person name="Lopez-Otin C."/>
            <person name="Ordonez G.R."/>
            <person name="Eichler E.E."/>
            <person name="Chen L."/>
            <person name="Cheng Z."/>
            <person name="Deakin J.E."/>
            <person name="Alsop A."/>
            <person name="Thompson K."/>
            <person name="Kirby P."/>
            <person name="Papenfuss A.T."/>
            <person name="Wakefield M.J."/>
            <person name="Olender T."/>
            <person name="Lancet D."/>
            <person name="Huttley G.A."/>
            <person name="Smit A.F."/>
            <person name="Pask A."/>
            <person name="Temple-Smith P."/>
            <person name="Batzer M.A."/>
            <person name="Walker J.A."/>
            <person name="Konkel M.K."/>
            <person name="Harris R.S."/>
            <person name="Whittington C.M."/>
            <person name="Wong E.S."/>
            <person name="Gemmell N.J."/>
            <person name="Buschiazzo E."/>
            <person name="Vargas Jentzsch I.M."/>
            <person name="Merkel A."/>
            <person name="Schmitz J."/>
            <person name="Zemann A."/>
            <person name="Churakov G."/>
            <person name="Kriegs J.O."/>
            <person name="Brosius J."/>
            <person name="Murchison E.P."/>
            <person name="Sachidanandam R."/>
            <person name="Smith C."/>
            <person name="Hannon G.J."/>
            <person name="Tsend-Ayush E."/>
            <person name="McMillan D."/>
            <person name="Attenborough R."/>
            <person name="Rens W."/>
            <person name="Ferguson-Smith M."/>
            <person name="Lefevre C.M."/>
            <person name="Sharp J.A."/>
            <person name="Nicholas K.R."/>
            <person name="Ray D.A."/>
            <person name="Kube M."/>
            <person name="Reinhardt R."/>
            <person name="Pringle T.H."/>
            <person name="Taylor J."/>
            <person name="Jones R.C."/>
            <person name="Nixon B."/>
            <person name="Dacheux J.L."/>
            <person name="Niwa H."/>
            <person name="Sekita Y."/>
            <person name="Huang X."/>
            <person name="Stark A."/>
            <person name="Kheradpour P."/>
            <person name="Kellis M."/>
            <person name="Flicek P."/>
            <person name="Chen Y."/>
            <person name="Webber C."/>
            <person name="Hardison R."/>
            <person name="Nelson J."/>
            <person name="Hallsworth-Pepin K."/>
            <person name="Delehaunty K."/>
            <person name="Markovic C."/>
            <person name="Minx P."/>
            <person name="Feng Y."/>
            <person name="Kremitzki C."/>
            <person name="Mitreva M."/>
            <person name="Glasscock J."/>
            <person name="Wylie T."/>
            <person name="Wohldmann P."/>
            <person name="Thiru P."/>
            <person name="Nhan M.N."/>
            <person name="Pohl C.S."/>
            <person name="Smith S.M."/>
            <person name="Hou S."/>
            <person name="Nefedov M."/>
            <person name="de Jong P.J."/>
            <person name="Renfree M.B."/>
            <person name="Mardis E.R."/>
            <person name="Wilson R.K."/>
        </authorList>
    </citation>
    <scope>NUCLEOTIDE SEQUENCE [LARGE SCALE GENOMIC DNA]</scope>
    <source>
        <strain evidence="16 17">Glennie</strain>
    </source>
</reference>
<comment type="catalytic activity">
    <reaction evidence="1">
        <text>ATP = 3',5'-cyclic AMP + diphosphate</text>
        <dbReference type="Rhea" id="RHEA:15389"/>
        <dbReference type="ChEBI" id="CHEBI:30616"/>
        <dbReference type="ChEBI" id="CHEBI:33019"/>
        <dbReference type="ChEBI" id="CHEBI:58165"/>
        <dbReference type="EC" id="4.6.1.1"/>
    </reaction>
</comment>
<dbReference type="PROSITE" id="PS50125">
    <property type="entry name" value="GUANYLATE_CYCLASE_2"/>
    <property type="match status" value="1"/>
</dbReference>
<dbReference type="AlphaFoldDB" id="A0A6I8NSD8"/>
<feature type="region of interest" description="Disordered" evidence="13">
    <location>
        <begin position="363"/>
        <end position="387"/>
    </location>
</feature>
<dbReference type="Pfam" id="PF00211">
    <property type="entry name" value="Guanylate_cyc"/>
    <property type="match status" value="1"/>
</dbReference>
<keyword evidence="7" id="KW-0547">Nucleotide-binding</keyword>
<comment type="cofactor">
    <cofactor evidence="2">
        <name>Mn(2+)</name>
        <dbReference type="ChEBI" id="CHEBI:29035"/>
    </cofactor>
</comment>
<evidence type="ECO:0000256" key="13">
    <source>
        <dbReference type="SAM" id="MobiDB-lite"/>
    </source>
</evidence>
<name>A0A6I8NSD8_ORNAN</name>
<dbReference type="GO" id="GO:0035556">
    <property type="term" value="P:intracellular signal transduction"/>
    <property type="evidence" value="ECO:0007669"/>
    <property type="project" value="InterPro"/>
</dbReference>
<feature type="region of interest" description="Disordered" evidence="13">
    <location>
        <begin position="497"/>
        <end position="540"/>
    </location>
</feature>
<feature type="domain" description="Guanylate cyclase" evidence="15">
    <location>
        <begin position="323"/>
        <end position="360"/>
    </location>
</feature>
<feature type="region of interest" description="Disordered" evidence="13">
    <location>
        <begin position="551"/>
        <end position="570"/>
    </location>
</feature>
<reference evidence="16" key="3">
    <citation type="submission" date="2025-09" db="UniProtKB">
        <authorList>
            <consortium name="Ensembl"/>
        </authorList>
    </citation>
    <scope>IDENTIFICATION</scope>
    <source>
        <strain evidence="16">Glennie</strain>
    </source>
</reference>
<evidence type="ECO:0000256" key="14">
    <source>
        <dbReference type="SAM" id="Phobius"/>
    </source>
</evidence>
<evidence type="ECO:0000256" key="2">
    <source>
        <dbReference type="ARBA" id="ARBA00001936"/>
    </source>
</evidence>
<feature type="region of interest" description="Disordered" evidence="13">
    <location>
        <begin position="606"/>
        <end position="677"/>
    </location>
</feature>
<feature type="compositionally biased region" description="Gly residues" evidence="13">
    <location>
        <begin position="750"/>
        <end position="761"/>
    </location>
</feature>
<keyword evidence="11 14" id="KW-0472">Membrane</keyword>
<sequence length="782" mass="83771">MSPPRAFPEPEYSADWSVSLPSEAERGPHAPTARRPREVTGGGSGPCPRPPGSVRLAFVPASLERLYQTYFRRQRHDTLPVLGIFAALFDCYVLLTCGPAFSPDRAAPLAVAGGGLLLAAPLLVPLGKGPPAARPARLARRAGPYLLWLLVVAQIFCYLGLAFFRAHAVGDAAGWLAFFVFSSFVTLPLGLAPLVLVSGAPCALHTLVLGVAVARRRRERPDGAEPLREVLANVVIYLCAIAVGIMSYYMADRKHRKAFLEARQSLEVKINLEEQGQQQESLMLSILPKHVADEMLKDMKRDKTQKELQQFNTMYMYRHENVSILFADIVGFTQLSSTCSAQELVKLLNELFARFDKLAAVSASEPPGPQLAPTTLPPAPRRGPDSQLALPRVLGRSRGPSRGPALPCRLLAVPPEGRLAGRRGGRHRGREEVPGRLLLTPMGKAAPVQTGISSSASVEEGVGLNRLPRLPPEIPPAADQDPGRLLLLHLRAPGLPRGPRRLLHPHGARHGGRHLVRARSGGKGDWGARAEPATGPSTSLWAAGLLGGGRAERGGGRWGEQGSAGPFTCVPSSPPPAGMCGRRRRPGWTCESGCTRARCWAACWGRNAGSTTSGPRTSPSPTKWKPGASRGESPRSRAPPARGPIPGRGGTRGRTPGGARRRGSWPPARPRQGRGWRWGRRWASATLWMPQAGAHLPEHPGLPEGRVEVEPGNGGQPVHYLEEKGIVTYLIRASGPARPRPEWPSTCGEGPPGAGADGGGGPPRPPTSDRVVPLPVPRRGRK</sequence>
<organism evidence="16 17">
    <name type="scientific">Ornithorhynchus anatinus</name>
    <name type="common">Duckbill platypus</name>
    <dbReference type="NCBI Taxonomy" id="9258"/>
    <lineage>
        <taxon>Eukaryota</taxon>
        <taxon>Metazoa</taxon>
        <taxon>Chordata</taxon>
        <taxon>Craniata</taxon>
        <taxon>Vertebrata</taxon>
        <taxon>Euteleostomi</taxon>
        <taxon>Mammalia</taxon>
        <taxon>Monotremata</taxon>
        <taxon>Ornithorhynchidae</taxon>
        <taxon>Ornithorhynchus</taxon>
    </lineage>
</organism>
<feature type="compositionally biased region" description="Pro residues" evidence="13">
    <location>
        <begin position="366"/>
        <end position="381"/>
    </location>
</feature>
<dbReference type="GO" id="GO:0009190">
    <property type="term" value="P:cyclic nucleotide biosynthetic process"/>
    <property type="evidence" value="ECO:0007669"/>
    <property type="project" value="InterPro"/>
</dbReference>
<dbReference type="PANTHER" id="PTHR45627">
    <property type="entry name" value="ADENYLATE CYCLASE TYPE 1"/>
    <property type="match status" value="1"/>
</dbReference>
<evidence type="ECO:0000256" key="11">
    <source>
        <dbReference type="ARBA" id="ARBA00023136"/>
    </source>
</evidence>
<evidence type="ECO:0000259" key="15">
    <source>
        <dbReference type="PROSITE" id="PS50125"/>
    </source>
</evidence>
<dbReference type="InParanoid" id="A0A6I8NSD8"/>
<feature type="transmembrane region" description="Helical" evidence="14">
    <location>
        <begin position="145"/>
        <end position="164"/>
    </location>
</feature>
<dbReference type="EC" id="4.6.1.1" evidence="4"/>
<dbReference type="GO" id="GO:0046872">
    <property type="term" value="F:metal ion binding"/>
    <property type="evidence" value="ECO:0007669"/>
    <property type="project" value="UniProtKB-KW"/>
</dbReference>
<feature type="transmembrane region" description="Helical" evidence="14">
    <location>
        <begin position="79"/>
        <end position="101"/>
    </location>
</feature>
<evidence type="ECO:0000256" key="8">
    <source>
        <dbReference type="ARBA" id="ARBA00022840"/>
    </source>
</evidence>
<feature type="region of interest" description="Disordered" evidence="13">
    <location>
        <begin position="735"/>
        <end position="782"/>
    </location>
</feature>
<protein>
    <recommendedName>
        <fullName evidence="4">adenylate cyclase</fullName>
        <ecNumber evidence="4">4.6.1.1</ecNumber>
    </recommendedName>
</protein>
<dbReference type="GO" id="GO:0005524">
    <property type="term" value="F:ATP binding"/>
    <property type="evidence" value="ECO:0007669"/>
    <property type="project" value="UniProtKB-KW"/>
</dbReference>
<keyword evidence="8" id="KW-0067">ATP-binding</keyword>
<accession>A0A6I8NSD8</accession>
<feature type="compositionally biased region" description="Low complexity" evidence="13">
    <location>
        <begin position="609"/>
        <end position="640"/>
    </location>
</feature>
<dbReference type="Ensembl" id="ENSOANT00000074124.1">
    <property type="protein sequence ID" value="ENSOANP00000044164.1"/>
    <property type="gene ID" value="ENSOANG00000050218.1"/>
</dbReference>
<evidence type="ECO:0000313" key="17">
    <source>
        <dbReference type="Proteomes" id="UP000002279"/>
    </source>
</evidence>
<evidence type="ECO:0000256" key="3">
    <source>
        <dbReference type="ARBA" id="ARBA00004141"/>
    </source>
</evidence>
<dbReference type="GeneTree" id="ENSGT00940000156549"/>
<feature type="transmembrane region" description="Helical" evidence="14">
    <location>
        <begin position="230"/>
        <end position="251"/>
    </location>
</feature>
<feature type="region of interest" description="Disordered" evidence="13">
    <location>
        <begin position="1"/>
        <end position="52"/>
    </location>
</feature>
<dbReference type="InterPro" id="IPR029787">
    <property type="entry name" value="Nucleotide_cyclase"/>
</dbReference>
<evidence type="ECO:0000256" key="4">
    <source>
        <dbReference type="ARBA" id="ARBA00012201"/>
    </source>
</evidence>
<keyword evidence="12" id="KW-0456">Lyase</keyword>
<dbReference type="Proteomes" id="UP000002279">
    <property type="component" value="Chromosome X2"/>
</dbReference>
<feature type="compositionally biased region" description="Gly residues" evidence="13">
    <location>
        <begin position="646"/>
        <end position="656"/>
    </location>
</feature>
<dbReference type="Bgee" id="ENSOANG00000050218">
    <property type="expression patterns" value="Expressed in adult mammalian kidney and 7 other cell types or tissues"/>
</dbReference>
<evidence type="ECO:0000256" key="7">
    <source>
        <dbReference type="ARBA" id="ARBA00022741"/>
    </source>
</evidence>
<dbReference type="GO" id="GO:0004016">
    <property type="term" value="F:adenylate cyclase activity"/>
    <property type="evidence" value="ECO:0007669"/>
    <property type="project" value="UniProtKB-EC"/>
</dbReference>
<dbReference type="PANTHER" id="PTHR45627:SF30">
    <property type="entry name" value="ADENYLATE CYCLASE TYPE 3"/>
    <property type="match status" value="1"/>
</dbReference>
<evidence type="ECO:0000256" key="9">
    <source>
        <dbReference type="ARBA" id="ARBA00022842"/>
    </source>
</evidence>
<proteinExistence type="predicted"/>
<feature type="compositionally biased region" description="Basic residues" evidence="13">
    <location>
        <begin position="498"/>
        <end position="517"/>
    </location>
</feature>
<keyword evidence="9" id="KW-0460">Magnesium</keyword>
<dbReference type="SMART" id="SM00044">
    <property type="entry name" value="CYCc"/>
    <property type="match status" value="1"/>
</dbReference>
<evidence type="ECO:0000256" key="6">
    <source>
        <dbReference type="ARBA" id="ARBA00022723"/>
    </source>
</evidence>
<dbReference type="GO" id="GO:0016020">
    <property type="term" value="C:membrane"/>
    <property type="evidence" value="ECO:0007669"/>
    <property type="project" value="UniProtKB-SubCell"/>
</dbReference>
<keyword evidence="10 14" id="KW-1133">Transmembrane helix</keyword>
<dbReference type="Gene3D" id="3.30.70.1230">
    <property type="entry name" value="Nucleotide cyclase"/>
    <property type="match status" value="1"/>
</dbReference>
<evidence type="ECO:0000313" key="16">
    <source>
        <dbReference type="Ensembl" id="ENSOANP00000044164.1"/>
    </source>
</evidence>
<feature type="transmembrane region" description="Helical" evidence="14">
    <location>
        <begin position="176"/>
        <end position="209"/>
    </location>
</feature>
<keyword evidence="5 14" id="KW-0812">Transmembrane</keyword>
<dbReference type="Pfam" id="PF16214">
    <property type="entry name" value="AC_N"/>
    <property type="match status" value="1"/>
</dbReference>
<evidence type="ECO:0000256" key="1">
    <source>
        <dbReference type="ARBA" id="ARBA00001593"/>
    </source>
</evidence>
<keyword evidence="6" id="KW-0479">Metal-binding</keyword>
<evidence type="ECO:0000256" key="12">
    <source>
        <dbReference type="ARBA" id="ARBA00023239"/>
    </source>
</evidence>
<dbReference type="SUPFAM" id="SSF55073">
    <property type="entry name" value="Nucleotide cyclase"/>
    <property type="match status" value="1"/>
</dbReference>
<dbReference type="InterPro" id="IPR001054">
    <property type="entry name" value="A/G_cyclase"/>
</dbReference>
<keyword evidence="17" id="KW-1185">Reference proteome</keyword>
<comment type="subcellular location">
    <subcellularLocation>
        <location evidence="3">Membrane</location>
        <topology evidence="3">Multi-pass membrane protein</topology>
    </subcellularLocation>
</comment>
<evidence type="ECO:0000256" key="10">
    <source>
        <dbReference type="ARBA" id="ARBA00022989"/>
    </source>
</evidence>
<feature type="transmembrane region" description="Helical" evidence="14">
    <location>
        <begin position="107"/>
        <end position="124"/>
    </location>
</feature>